<dbReference type="eggNOG" id="ENOG502RD2B">
    <property type="taxonomic scope" value="Eukaryota"/>
</dbReference>
<evidence type="ECO:0008006" key="5">
    <source>
        <dbReference type="Google" id="ProtNLM"/>
    </source>
</evidence>
<dbReference type="HOGENOM" id="CLU_399846_0_0_1"/>
<feature type="transmembrane region" description="Helical" evidence="2">
    <location>
        <begin position="273"/>
        <end position="295"/>
    </location>
</feature>
<dbReference type="RefSeq" id="XP_002288056.1">
    <property type="nucleotide sequence ID" value="XM_002288020.1"/>
</dbReference>
<protein>
    <recommendedName>
        <fullName evidence="5">Transmembrane protein</fullName>
    </recommendedName>
</protein>
<keyword evidence="4" id="KW-1185">Reference proteome</keyword>
<dbReference type="GeneID" id="7450439"/>
<keyword evidence="2" id="KW-0472">Membrane</keyword>
<keyword evidence="2" id="KW-0812">Transmembrane</keyword>
<accession>B8BVQ5</accession>
<reference evidence="3 4" key="1">
    <citation type="journal article" date="2004" name="Science">
        <title>The genome of the diatom Thalassiosira pseudonana: ecology, evolution, and metabolism.</title>
        <authorList>
            <person name="Armbrust E.V."/>
            <person name="Berges J.A."/>
            <person name="Bowler C."/>
            <person name="Green B.R."/>
            <person name="Martinez D."/>
            <person name="Putnam N.H."/>
            <person name="Zhou S."/>
            <person name="Allen A.E."/>
            <person name="Apt K.E."/>
            <person name="Bechner M."/>
            <person name="Brzezinski M.A."/>
            <person name="Chaal B.K."/>
            <person name="Chiovitti A."/>
            <person name="Davis A.K."/>
            <person name="Demarest M.S."/>
            <person name="Detter J.C."/>
            <person name="Glavina T."/>
            <person name="Goodstein D."/>
            <person name="Hadi M.Z."/>
            <person name="Hellsten U."/>
            <person name="Hildebrand M."/>
            <person name="Jenkins B.D."/>
            <person name="Jurka J."/>
            <person name="Kapitonov V.V."/>
            <person name="Kroger N."/>
            <person name="Lau W.W."/>
            <person name="Lane T.W."/>
            <person name="Larimer F.W."/>
            <person name="Lippmeier J.C."/>
            <person name="Lucas S."/>
            <person name="Medina M."/>
            <person name="Montsant A."/>
            <person name="Obornik M."/>
            <person name="Parker M.S."/>
            <person name="Palenik B."/>
            <person name="Pazour G.J."/>
            <person name="Richardson P.M."/>
            <person name="Rynearson T.A."/>
            <person name="Saito M.A."/>
            <person name="Schwartz D.C."/>
            <person name="Thamatrakoln K."/>
            <person name="Valentin K."/>
            <person name="Vardi A."/>
            <person name="Wilkerson F.P."/>
            <person name="Rokhsar D.S."/>
        </authorList>
    </citation>
    <scope>NUCLEOTIDE SEQUENCE [LARGE SCALE GENOMIC DNA]</scope>
    <source>
        <strain evidence="3 4">CCMP1335</strain>
    </source>
</reference>
<dbReference type="AlphaFoldDB" id="B8BVQ5"/>
<evidence type="ECO:0000256" key="1">
    <source>
        <dbReference type="SAM" id="MobiDB-lite"/>
    </source>
</evidence>
<feature type="region of interest" description="Disordered" evidence="1">
    <location>
        <begin position="1"/>
        <end position="118"/>
    </location>
</feature>
<feature type="transmembrane region" description="Helical" evidence="2">
    <location>
        <begin position="335"/>
        <end position="355"/>
    </location>
</feature>
<reference evidence="3 4" key="2">
    <citation type="journal article" date="2008" name="Nature">
        <title>The Phaeodactylum genome reveals the evolutionary history of diatom genomes.</title>
        <authorList>
            <person name="Bowler C."/>
            <person name="Allen A.E."/>
            <person name="Badger J.H."/>
            <person name="Grimwood J."/>
            <person name="Jabbari K."/>
            <person name="Kuo A."/>
            <person name="Maheswari U."/>
            <person name="Martens C."/>
            <person name="Maumus F."/>
            <person name="Otillar R.P."/>
            <person name="Rayko E."/>
            <person name="Salamov A."/>
            <person name="Vandepoele K."/>
            <person name="Beszteri B."/>
            <person name="Gruber A."/>
            <person name="Heijde M."/>
            <person name="Katinka M."/>
            <person name="Mock T."/>
            <person name="Valentin K."/>
            <person name="Verret F."/>
            <person name="Berges J.A."/>
            <person name="Brownlee C."/>
            <person name="Cadoret J.P."/>
            <person name="Chiovitti A."/>
            <person name="Choi C.J."/>
            <person name="Coesel S."/>
            <person name="De Martino A."/>
            <person name="Detter J.C."/>
            <person name="Durkin C."/>
            <person name="Falciatore A."/>
            <person name="Fournet J."/>
            <person name="Haruta M."/>
            <person name="Huysman M.J."/>
            <person name="Jenkins B.D."/>
            <person name="Jiroutova K."/>
            <person name="Jorgensen R.E."/>
            <person name="Joubert Y."/>
            <person name="Kaplan A."/>
            <person name="Kroger N."/>
            <person name="Kroth P.G."/>
            <person name="La Roche J."/>
            <person name="Lindquist E."/>
            <person name="Lommer M."/>
            <person name="Martin-Jezequel V."/>
            <person name="Lopez P.J."/>
            <person name="Lucas S."/>
            <person name="Mangogna M."/>
            <person name="McGinnis K."/>
            <person name="Medlin L.K."/>
            <person name="Montsant A."/>
            <person name="Oudot-Le Secq M.P."/>
            <person name="Napoli C."/>
            <person name="Obornik M."/>
            <person name="Parker M.S."/>
            <person name="Petit J.L."/>
            <person name="Porcel B.M."/>
            <person name="Poulsen N."/>
            <person name="Robison M."/>
            <person name="Rychlewski L."/>
            <person name="Rynearson T.A."/>
            <person name="Schmutz J."/>
            <person name="Shapiro H."/>
            <person name="Siaut M."/>
            <person name="Stanley M."/>
            <person name="Sussman M.R."/>
            <person name="Taylor A.R."/>
            <person name="Vardi A."/>
            <person name="von Dassow P."/>
            <person name="Vyverman W."/>
            <person name="Willis A."/>
            <person name="Wyrwicz L.S."/>
            <person name="Rokhsar D.S."/>
            <person name="Weissenbach J."/>
            <person name="Armbrust E.V."/>
            <person name="Green B.R."/>
            <person name="Van de Peer Y."/>
            <person name="Grigoriev I.V."/>
        </authorList>
    </citation>
    <scope>NUCLEOTIDE SEQUENCE [LARGE SCALE GENOMIC DNA]</scope>
    <source>
        <strain evidence="3 4">CCMP1335</strain>
    </source>
</reference>
<feature type="transmembrane region" description="Helical" evidence="2">
    <location>
        <begin position="415"/>
        <end position="439"/>
    </location>
</feature>
<evidence type="ECO:0000256" key="2">
    <source>
        <dbReference type="SAM" id="Phobius"/>
    </source>
</evidence>
<dbReference type="KEGG" id="tps:THAPSDRAFT_2919"/>
<feature type="transmembrane region" description="Helical" evidence="2">
    <location>
        <begin position="383"/>
        <end position="403"/>
    </location>
</feature>
<evidence type="ECO:0000313" key="4">
    <source>
        <dbReference type="Proteomes" id="UP000001449"/>
    </source>
</evidence>
<feature type="compositionally biased region" description="Polar residues" evidence="1">
    <location>
        <begin position="648"/>
        <end position="659"/>
    </location>
</feature>
<feature type="transmembrane region" description="Helical" evidence="2">
    <location>
        <begin position="249"/>
        <end position="267"/>
    </location>
</feature>
<sequence>MNQSELNPLIIPSATNQNYQTESSNLRARGGGRTGKTPSSPMMHNSHSNMHHDLDGGGNTTPHDDTDPAGGAAVATSGTSRQLFYRDRIPQLPSESRDYARHNVPVMSNSDSSDSSVMEHQYYHQQQFAYDGTRIEGPMLPPPSPHPPQHLHPGYSDRYYRNQLADPGNTGAFVVGGSQRYRGNNNGVMLVEVSEEVYAVRKAALTVLDPITYCWVSCLVGTFTRLVQYETLSFVAHAKPFFLSKQSQFILTLGFSVAVALGAAKYTGKLINLPYWAIFLPAWVSHLGIVVMHLLSAKALSQFISEANENRQRPDSTDHLDRVEYLPLLQRSLKFGLKTGVLCFVAFVFEVLIQWDCVQNAALSPTVGVDTPLHGNAAHESQLTAGVFYATSSFLAILLVAILGDREILPDVIQLDMLLIIVILAPIVVALAGFGAWFVTRDEFDRLMKDGGQSAVIPMRLKLEADGWTCVESKGVATIPMFGEVRYEPLDHDTAERLSIELCGACCSACYPSEEEEELPHHFLGRNTYQSPTPPTSMAIHSTPLSPTTSSTTALKMTEAKNYGAVNVPKGNDEFDESNTRYLNEAPFQWGRFLRATVPIVVALLIMGGFAFGMSHGFNHLYGPPKGSDDENNNNIKKDSWIPEETPQKSFPTVNQGSKKCSKHSSCAELNLGGNCCPTDEGIMLECCG</sequence>
<dbReference type="EMBL" id="CM000639">
    <property type="protein sequence ID" value="EED95499.1"/>
    <property type="molecule type" value="Genomic_DNA"/>
</dbReference>
<name>B8BVQ5_THAPS</name>
<dbReference type="PaxDb" id="35128-Thaps2919"/>
<evidence type="ECO:0000313" key="3">
    <source>
        <dbReference type="EMBL" id="EED95499.1"/>
    </source>
</evidence>
<proteinExistence type="predicted"/>
<feature type="transmembrane region" description="Helical" evidence="2">
    <location>
        <begin position="593"/>
        <end position="612"/>
    </location>
</feature>
<feature type="compositionally biased region" description="Basic and acidic residues" evidence="1">
    <location>
        <begin position="84"/>
        <end position="101"/>
    </location>
</feature>
<feature type="compositionally biased region" description="Low complexity" evidence="1">
    <location>
        <begin position="38"/>
        <end position="48"/>
    </location>
</feature>
<feature type="compositionally biased region" description="Low complexity" evidence="1">
    <location>
        <begin position="69"/>
        <end position="80"/>
    </location>
</feature>
<dbReference type="InParanoid" id="B8BVQ5"/>
<gene>
    <name evidence="3" type="ORF">THAPSDRAFT_2919</name>
</gene>
<feature type="compositionally biased region" description="Polar residues" evidence="1">
    <location>
        <begin position="13"/>
        <end position="26"/>
    </location>
</feature>
<dbReference type="Proteomes" id="UP000001449">
    <property type="component" value="Chromosome 2"/>
</dbReference>
<organism evidence="3 4">
    <name type="scientific">Thalassiosira pseudonana</name>
    <name type="common">Marine diatom</name>
    <name type="synonym">Cyclotella nana</name>
    <dbReference type="NCBI Taxonomy" id="35128"/>
    <lineage>
        <taxon>Eukaryota</taxon>
        <taxon>Sar</taxon>
        <taxon>Stramenopiles</taxon>
        <taxon>Ochrophyta</taxon>
        <taxon>Bacillariophyta</taxon>
        <taxon>Coscinodiscophyceae</taxon>
        <taxon>Thalassiosirophycidae</taxon>
        <taxon>Thalassiosirales</taxon>
        <taxon>Thalassiosiraceae</taxon>
        <taxon>Thalassiosira</taxon>
    </lineage>
</organism>
<feature type="region of interest" description="Disordered" evidence="1">
    <location>
        <begin position="625"/>
        <end position="659"/>
    </location>
</feature>
<keyword evidence="2" id="KW-1133">Transmembrane helix</keyword>